<dbReference type="Pfam" id="PF13671">
    <property type="entry name" value="AAA_33"/>
    <property type="match status" value="1"/>
</dbReference>
<dbReference type="InterPro" id="IPR017101">
    <property type="entry name" value="P-loop_ATP/GTP-bd_All4644_prd"/>
</dbReference>
<sequence length="148" mass="17084">MEAVLFIGVPGSGKSSFFKERLFNSHVRISLDLLRTRHREKRLLDLCLATEQRFVIDNTNPAKQERFAYIEAAKANRFTITGYYFCSKVEECLRRNAARPDDQRVPDVAILSSAKKLELPTFDEGFDQLFYVRLLEGGFTVDGWRDDV</sequence>
<organism evidence="1 2">
    <name type="scientific">Anatilimnocola aggregata</name>
    <dbReference type="NCBI Taxonomy" id="2528021"/>
    <lineage>
        <taxon>Bacteria</taxon>
        <taxon>Pseudomonadati</taxon>
        <taxon>Planctomycetota</taxon>
        <taxon>Planctomycetia</taxon>
        <taxon>Pirellulales</taxon>
        <taxon>Pirellulaceae</taxon>
        <taxon>Anatilimnocola</taxon>
    </lineage>
</organism>
<dbReference type="InterPro" id="IPR027417">
    <property type="entry name" value="P-loop_NTPase"/>
</dbReference>
<protein>
    <recommendedName>
        <fullName evidence="3">ATP-binding protein</fullName>
    </recommendedName>
</protein>
<dbReference type="Proteomes" id="UP000315017">
    <property type="component" value="Chromosome"/>
</dbReference>
<dbReference type="PANTHER" id="PTHR12083:SF9">
    <property type="entry name" value="BIFUNCTIONAL POLYNUCLEOTIDE PHOSPHATASE_KINASE"/>
    <property type="match status" value="1"/>
</dbReference>
<dbReference type="AlphaFoldDB" id="A0A517YFL4"/>
<dbReference type="KEGG" id="aagg:ETAA8_41160"/>
<gene>
    <name evidence="1" type="ORF">ETAA8_41160</name>
</gene>
<dbReference type="GO" id="GO:0046403">
    <property type="term" value="F:polynucleotide 3'-phosphatase activity"/>
    <property type="evidence" value="ECO:0007669"/>
    <property type="project" value="TreeGrafter"/>
</dbReference>
<dbReference type="PANTHER" id="PTHR12083">
    <property type="entry name" value="BIFUNCTIONAL POLYNUCLEOTIDE PHOSPHATASE/KINASE"/>
    <property type="match status" value="1"/>
</dbReference>
<dbReference type="EMBL" id="CP036274">
    <property type="protein sequence ID" value="QDU29009.1"/>
    <property type="molecule type" value="Genomic_DNA"/>
</dbReference>
<reference evidence="1 2" key="1">
    <citation type="submission" date="2019-02" db="EMBL/GenBank/DDBJ databases">
        <title>Deep-cultivation of Planctomycetes and their phenomic and genomic characterization uncovers novel biology.</title>
        <authorList>
            <person name="Wiegand S."/>
            <person name="Jogler M."/>
            <person name="Boedeker C."/>
            <person name="Pinto D."/>
            <person name="Vollmers J."/>
            <person name="Rivas-Marin E."/>
            <person name="Kohn T."/>
            <person name="Peeters S.H."/>
            <person name="Heuer A."/>
            <person name="Rast P."/>
            <person name="Oberbeckmann S."/>
            <person name="Bunk B."/>
            <person name="Jeske O."/>
            <person name="Meyerdierks A."/>
            <person name="Storesund J.E."/>
            <person name="Kallscheuer N."/>
            <person name="Luecker S."/>
            <person name="Lage O.M."/>
            <person name="Pohl T."/>
            <person name="Merkel B.J."/>
            <person name="Hornburger P."/>
            <person name="Mueller R.-W."/>
            <person name="Bruemmer F."/>
            <person name="Labrenz M."/>
            <person name="Spormann A.M."/>
            <person name="Op den Camp H."/>
            <person name="Overmann J."/>
            <person name="Amann R."/>
            <person name="Jetten M.S.M."/>
            <person name="Mascher T."/>
            <person name="Medema M.H."/>
            <person name="Devos D.P."/>
            <person name="Kaster A.-K."/>
            <person name="Ovreas L."/>
            <person name="Rohde M."/>
            <person name="Galperin M.Y."/>
            <person name="Jogler C."/>
        </authorList>
    </citation>
    <scope>NUCLEOTIDE SEQUENCE [LARGE SCALE GENOMIC DNA]</scope>
    <source>
        <strain evidence="1 2">ETA_A8</strain>
    </source>
</reference>
<dbReference type="PIRSF" id="PIRSF037081">
    <property type="entry name" value="P-loop_All4644_prd"/>
    <property type="match status" value="1"/>
</dbReference>
<dbReference type="Gene3D" id="3.40.50.300">
    <property type="entry name" value="P-loop containing nucleotide triphosphate hydrolases"/>
    <property type="match status" value="1"/>
</dbReference>
<dbReference type="SUPFAM" id="SSF52540">
    <property type="entry name" value="P-loop containing nucleoside triphosphate hydrolases"/>
    <property type="match status" value="1"/>
</dbReference>
<name>A0A517YFL4_9BACT</name>
<keyword evidence="2" id="KW-1185">Reference proteome</keyword>
<evidence type="ECO:0000313" key="2">
    <source>
        <dbReference type="Proteomes" id="UP000315017"/>
    </source>
</evidence>
<dbReference type="GO" id="GO:0006281">
    <property type="term" value="P:DNA repair"/>
    <property type="evidence" value="ECO:0007669"/>
    <property type="project" value="TreeGrafter"/>
</dbReference>
<proteinExistence type="predicted"/>
<dbReference type="GO" id="GO:0046404">
    <property type="term" value="F:ATP-dependent polydeoxyribonucleotide 5'-hydroxyl-kinase activity"/>
    <property type="evidence" value="ECO:0007669"/>
    <property type="project" value="TreeGrafter"/>
</dbReference>
<dbReference type="GO" id="GO:0003690">
    <property type="term" value="F:double-stranded DNA binding"/>
    <property type="evidence" value="ECO:0007669"/>
    <property type="project" value="TreeGrafter"/>
</dbReference>
<evidence type="ECO:0008006" key="3">
    <source>
        <dbReference type="Google" id="ProtNLM"/>
    </source>
</evidence>
<evidence type="ECO:0000313" key="1">
    <source>
        <dbReference type="EMBL" id="QDU29009.1"/>
    </source>
</evidence>
<dbReference type="OrthoDB" id="8564590at2"/>
<dbReference type="RefSeq" id="WP_145092206.1">
    <property type="nucleotide sequence ID" value="NZ_CP036274.1"/>
</dbReference>
<accession>A0A517YFL4</accession>